<dbReference type="InterPro" id="IPR007391">
    <property type="entry name" value="Vancomycin_resist_VanW"/>
</dbReference>
<organism evidence="4 5">
    <name type="scientific">Enteractinococcus fodinae</name>
    <dbReference type="NCBI Taxonomy" id="684663"/>
    <lineage>
        <taxon>Bacteria</taxon>
        <taxon>Bacillati</taxon>
        <taxon>Actinomycetota</taxon>
        <taxon>Actinomycetes</taxon>
        <taxon>Micrococcales</taxon>
        <taxon>Micrococcaceae</taxon>
    </lineage>
</organism>
<keyword evidence="2" id="KW-0472">Membrane</keyword>
<evidence type="ECO:0000256" key="2">
    <source>
        <dbReference type="SAM" id="Phobius"/>
    </source>
</evidence>
<accession>A0ABU2B705</accession>
<feature type="compositionally biased region" description="Polar residues" evidence="1">
    <location>
        <begin position="135"/>
        <end position="144"/>
    </location>
</feature>
<evidence type="ECO:0000313" key="5">
    <source>
        <dbReference type="Proteomes" id="UP001183794"/>
    </source>
</evidence>
<feature type="domain" description="YoaR-like putative peptidoglycan binding" evidence="3">
    <location>
        <begin position="225"/>
        <end position="329"/>
    </location>
</feature>
<dbReference type="Pfam" id="PF04294">
    <property type="entry name" value="VanW"/>
    <property type="match status" value="1"/>
</dbReference>
<gene>
    <name evidence="4" type="ORF">J2S62_002416</name>
</gene>
<name>A0ABU2B705_9MICC</name>
<dbReference type="PANTHER" id="PTHR35788:SF1">
    <property type="entry name" value="EXPORTED PROTEIN"/>
    <property type="match status" value="1"/>
</dbReference>
<dbReference type="InterPro" id="IPR022029">
    <property type="entry name" value="YoaR-like_PG-bd"/>
</dbReference>
<feature type="region of interest" description="Disordered" evidence="1">
    <location>
        <begin position="125"/>
        <end position="145"/>
    </location>
</feature>
<protein>
    <submittedName>
        <fullName evidence="4">Vancomycin resistance protein YoaR</fullName>
    </submittedName>
</protein>
<sequence length="728" mass="77833">MADEKDSDRDPSTSHDDEARPEDGATSRPEPHDPDPETRMLDQIAALHEDESTHPAADQSEEDASDEQPVASEPTTDQEPTEVLGADNASDAEPVSATANPNEPGPIQEPVEARTERTAMLSPIAAAGGNDAPPGSTTVPATKQPSKKRRWPWIVALVVLLLGAGYVGLAYATQDTLPATLTVEDVDVSGMSVEEAAPVLEDAFAERAEREITVNVADAEDASATIVPAQAGYSYDVEATLDELTELTFHPGALWSRLFGEAHVSAETQVDEAAASEAIAGLDEQLSFEPTEGSVVYAGAELDYTEPIDGFTVNSEELAAQLDEVWLSDTQELTAPGEVADPAVSADQWEQFVTEVAQPLVDGDYTVTAGDISTQLTPAQLGSAAEVLVDEPSEATAETDEAEPAESEDTTDGAQPVLVLDDEQLTDALAQNNSDFESTNQDATVELTGSPGSGQPEVVPGSVGRGVDGEQVVDEILADLNGDQSRTITVELQEIEPEITTEDAEAWDVNHVVAEYATPYPPEDGPRTANLRVGADRINGTVVMPGEEFNLNSLLAPVTEANGYHQSGVVESGVTTTAVGGGLSQIATMAYNAGFLGGMDIVEHKPHSRWFDRYPQGRESTYWEGQINVRWANDTDAPVIVEMWLADNQVHTRLWGSDYYDVETSTSEPYNPTASPTIRSSDDECVPERGGREGFTVDVHRTKTPPGGDPIRESWSWAYSGWPTVICE</sequence>
<feature type="compositionally biased region" description="Basic and acidic residues" evidence="1">
    <location>
        <begin position="680"/>
        <end position="692"/>
    </location>
</feature>
<feature type="transmembrane region" description="Helical" evidence="2">
    <location>
        <begin position="153"/>
        <end position="172"/>
    </location>
</feature>
<feature type="compositionally biased region" description="Acidic residues" evidence="1">
    <location>
        <begin position="388"/>
        <end position="411"/>
    </location>
</feature>
<keyword evidence="2" id="KW-1133">Transmembrane helix</keyword>
<evidence type="ECO:0000313" key="4">
    <source>
        <dbReference type="EMBL" id="MDR7348159.1"/>
    </source>
</evidence>
<feature type="compositionally biased region" description="Basic and acidic residues" evidence="1">
    <location>
        <begin position="1"/>
        <end position="40"/>
    </location>
</feature>
<keyword evidence="5" id="KW-1185">Reference proteome</keyword>
<dbReference type="Pfam" id="PF12229">
    <property type="entry name" value="PG_binding_4"/>
    <property type="match status" value="2"/>
</dbReference>
<feature type="region of interest" description="Disordered" evidence="1">
    <location>
        <begin position="383"/>
        <end position="413"/>
    </location>
</feature>
<evidence type="ECO:0000256" key="1">
    <source>
        <dbReference type="SAM" id="MobiDB-lite"/>
    </source>
</evidence>
<keyword evidence="2" id="KW-0812">Transmembrane</keyword>
<proteinExistence type="predicted"/>
<comment type="caution">
    <text evidence="4">The sequence shown here is derived from an EMBL/GenBank/DDBJ whole genome shotgun (WGS) entry which is preliminary data.</text>
</comment>
<dbReference type="PANTHER" id="PTHR35788">
    <property type="entry name" value="EXPORTED PROTEIN-RELATED"/>
    <property type="match status" value="1"/>
</dbReference>
<feature type="compositionally biased region" description="Polar residues" evidence="1">
    <location>
        <begin position="666"/>
        <end position="679"/>
    </location>
</feature>
<feature type="region of interest" description="Disordered" evidence="1">
    <location>
        <begin position="1"/>
        <end position="109"/>
    </location>
</feature>
<feature type="domain" description="YoaR-like putative peptidoglycan binding" evidence="3">
    <location>
        <begin position="416"/>
        <end position="488"/>
    </location>
</feature>
<dbReference type="Proteomes" id="UP001183794">
    <property type="component" value="Unassembled WGS sequence"/>
</dbReference>
<dbReference type="EMBL" id="JAVDYJ010000001">
    <property type="protein sequence ID" value="MDR7348159.1"/>
    <property type="molecule type" value="Genomic_DNA"/>
</dbReference>
<feature type="region of interest" description="Disordered" evidence="1">
    <location>
        <begin position="666"/>
        <end position="708"/>
    </location>
</feature>
<dbReference type="InterPro" id="IPR052913">
    <property type="entry name" value="Glycopeptide_resist_protein"/>
</dbReference>
<evidence type="ECO:0000259" key="3">
    <source>
        <dbReference type="Pfam" id="PF12229"/>
    </source>
</evidence>
<dbReference type="RefSeq" id="WP_310175090.1">
    <property type="nucleotide sequence ID" value="NZ_BAABHE010000002.1"/>
</dbReference>
<reference evidence="4 5" key="1">
    <citation type="submission" date="2023-07" db="EMBL/GenBank/DDBJ databases">
        <title>Sequencing the genomes of 1000 actinobacteria strains.</title>
        <authorList>
            <person name="Klenk H.-P."/>
        </authorList>
    </citation>
    <scope>NUCLEOTIDE SEQUENCE [LARGE SCALE GENOMIC DNA]</scope>
    <source>
        <strain evidence="4 5">DSM 22966</strain>
    </source>
</reference>